<feature type="region of interest" description="Disordered" evidence="1">
    <location>
        <begin position="34"/>
        <end position="70"/>
    </location>
</feature>
<name>A0A8T0X2E1_PANVG</name>
<proteinExistence type="predicted"/>
<dbReference type="EMBL" id="CM029038">
    <property type="protein sequence ID" value="KAG2651494.1"/>
    <property type="molecule type" value="Genomic_DNA"/>
</dbReference>
<evidence type="ECO:0000313" key="3">
    <source>
        <dbReference type="Proteomes" id="UP000823388"/>
    </source>
</evidence>
<dbReference type="Proteomes" id="UP000823388">
    <property type="component" value="Chromosome 1N"/>
</dbReference>
<evidence type="ECO:0000256" key="1">
    <source>
        <dbReference type="SAM" id="MobiDB-lite"/>
    </source>
</evidence>
<comment type="caution">
    <text evidence="2">The sequence shown here is derived from an EMBL/GenBank/DDBJ whole genome shotgun (WGS) entry which is preliminary data.</text>
</comment>
<feature type="region of interest" description="Disordered" evidence="1">
    <location>
        <begin position="152"/>
        <end position="187"/>
    </location>
</feature>
<organism evidence="2 3">
    <name type="scientific">Panicum virgatum</name>
    <name type="common">Blackwell switchgrass</name>
    <dbReference type="NCBI Taxonomy" id="38727"/>
    <lineage>
        <taxon>Eukaryota</taxon>
        <taxon>Viridiplantae</taxon>
        <taxon>Streptophyta</taxon>
        <taxon>Embryophyta</taxon>
        <taxon>Tracheophyta</taxon>
        <taxon>Spermatophyta</taxon>
        <taxon>Magnoliopsida</taxon>
        <taxon>Liliopsida</taxon>
        <taxon>Poales</taxon>
        <taxon>Poaceae</taxon>
        <taxon>PACMAD clade</taxon>
        <taxon>Panicoideae</taxon>
        <taxon>Panicodae</taxon>
        <taxon>Paniceae</taxon>
        <taxon>Panicinae</taxon>
        <taxon>Panicum</taxon>
        <taxon>Panicum sect. Hiantes</taxon>
    </lineage>
</organism>
<reference evidence="2" key="1">
    <citation type="submission" date="2020-05" db="EMBL/GenBank/DDBJ databases">
        <title>WGS assembly of Panicum virgatum.</title>
        <authorList>
            <person name="Lovell J.T."/>
            <person name="Jenkins J."/>
            <person name="Shu S."/>
            <person name="Juenger T.E."/>
            <person name="Schmutz J."/>
        </authorList>
    </citation>
    <scope>NUCLEOTIDE SEQUENCE</scope>
    <source>
        <strain evidence="2">AP13</strain>
    </source>
</reference>
<protein>
    <submittedName>
        <fullName evidence="2">Uncharacterized protein</fullName>
    </submittedName>
</protein>
<keyword evidence="3" id="KW-1185">Reference proteome</keyword>
<gene>
    <name evidence="2" type="ORF">PVAP13_1NG299638</name>
</gene>
<evidence type="ECO:0000313" key="2">
    <source>
        <dbReference type="EMBL" id="KAG2651494.1"/>
    </source>
</evidence>
<dbReference type="AlphaFoldDB" id="A0A8T0X2E1"/>
<sequence>MVYWWVSAFNLQHRSDQPAADVAPAEIRRSKTLRWRARKTAAPAAGGNHSPTPQGEVKDGGGGDPDAGAEGIFSELSSHGFLEPMKNWCTRVIHGCKVNPLVHWMVKRRARDDRVADLGVNGNPAVWQLNSSILCLTAGNRRVLQRMRIEDESQQVENKQQPMTTRTTTSLHSPTQNDKAPGQDLKNIQPINDHEEIAKLFKGKQVILNLNANVYPVSKSMFLHLADCLVVLQHGRWCNHDDNTYMEVNGLESLNTSGLLKNLRYLSLRGLSWLTGSLKGSSGLRNLQS</sequence>
<accession>A0A8T0X2E1</accession>